<keyword evidence="1" id="KW-0812">Transmembrane</keyword>
<dbReference type="InterPro" id="IPR019554">
    <property type="entry name" value="Soluble_ligand-bd"/>
</dbReference>
<dbReference type="EMBL" id="MGFR01000004">
    <property type="protein sequence ID" value="OGM09505.1"/>
    <property type="molecule type" value="Genomic_DNA"/>
</dbReference>
<dbReference type="PANTHER" id="PTHR21180:SF32">
    <property type="entry name" value="ENDONUCLEASE_EXONUCLEASE_PHOSPHATASE FAMILY DOMAIN-CONTAINING PROTEIN 1"/>
    <property type="match status" value="1"/>
</dbReference>
<dbReference type="Gene3D" id="1.10.150.320">
    <property type="entry name" value="Photosystem II 12 kDa extrinsic protein"/>
    <property type="match status" value="1"/>
</dbReference>
<dbReference type="Proteomes" id="UP000176778">
    <property type="component" value="Unassembled WGS sequence"/>
</dbReference>
<accession>A0A1F7X5E2</accession>
<keyword evidence="1" id="KW-1133">Transmembrane helix</keyword>
<evidence type="ECO:0000313" key="3">
    <source>
        <dbReference type="EMBL" id="OGM09505.1"/>
    </source>
</evidence>
<dbReference type="InterPro" id="IPR051675">
    <property type="entry name" value="Endo/Exo/Phosphatase_dom_1"/>
</dbReference>
<sequence>MLPEDDKIGAFFYKYRLPLIFLLTGLVLVGLGIFVNKLDVSSTKVEVLEATTEAQNMNLEIVVEIAGEVERPGVYRMAKDSRIEDLLVLAGGVSENADRVWMDKTLNRAAKLSDGVKIYIPAVGEQTTAASAKNTSEYQTVSTDFSVQGSGLININSATLKELDALPGIGPVYGQNIIEHRPYSNIEELLSRSVLKSSVYEKIKSLISVY</sequence>
<feature type="transmembrane region" description="Helical" evidence="1">
    <location>
        <begin position="15"/>
        <end position="35"/>
    </location>
</feature>
<reference evidence="3 4" key="1">
    <citation type="journal article" date="2016" name="Nat. Commun.">
        <title>Thousands of microbial genomes shed light on interconnected biogeochemical processes in an aquifer system.</title>
        <authorList>
            <person name="Anantharaman K."/>
            <person name="Brown C.T."/>
            <person name="Hug L.A."/>
            <person name="Sharon I."/>
            <person name="Castelle C.J."/>
            <person name="Probst A.J."/>
            <person name="Thomas B.C."/>
            <person name="Singh A."/>
            <person name="Wilkins M.J."/>
            <person name="Karaoz U."/>
            <person name="Brodie E.L."/>
            <person name="Williams K.H."/>
            <person name="Hubbard S.S."/>
            <person name="Banfield J.F."/>
        </authorList>
    </citation>
    <scope>NUCLEOTIDE SEQUENCE [LARGE SCALE GENOMIC DNA]</scope>
</reference>
<comment type="caution">
    <text evidence="3">The sequence shown here is derived from an EMBL/GenBank/DDBJ whole genome shotgun (WGS) entry which is preliminary data.</text>
</comment>
<dbReference type="Pfam" id="PF12836">
    <property type="entry name" value="HHH_3"/>
    <property type="match status" value="1"/>
</dbReference>
<dbReference type="AlphaFoldDB" id="A0A1F7X5E2"/>
<gene>
    <name evidence="3" type="ORF">A2Y68_01135</name>
</gene>
<evidence type="ECO:0000256" key="1">
    <source>
        <dbReference type="SAM" id="Phobius"/>
    </source>
</evidence>
<evidence type="ECO:0000259" key="2">
    <source>
        <dbReference type="Pfam" id="PF10531"/>
    </source>
</evidence>
<dbReference type="PANTHER" id="PTHR21180">
    <property type="entry name" value="ENDONUCLEASE/EXONUCLEASE/PHOSPHATASE FAMILY DOMAIN-CONTAINING PROTEIN 1"/>
    <property type="match status" value="1"/>
</dbReference>
<dbReference type="STRING" id="1802479.A2Y68_01135"/>
<proteinExistence type="predicted"/>
<dbReference type="Pfam" id="PF10531">
    <property type="entry name" value="SLBB"/>
    <property type="match status" value="1"/>
</dbReference>
<dbReference type="GO" id="GO:0015628">
    <property type="term" value="P:protein secretion by the type II secretion system"/>
    <property type="evidence" value="ECO:0007669"/>
    <property type="project" value="TreeGrafter"/>
</dbReference>
<organism evidence="3 4">
    <name type="scientific">Candidatus Woesebacteria bacterium RBG_13_46_13</name>
    <dbReference type="NCBI Taxonomy" id="1802479"/>
    <lineage>
        <taxon>Bacteria</taxon>
        <taxon>Candidatus Woeseibacteriota</taxon>
    </lineage>
</organism>
<evidence type="ECO:0000313" key="4">
    <source>
        <dbReference type="Proteomes" id="UP000176778"/>
    </source>
</evidence>
<feature type="domain" description="Soluble ligand binding" evidence="2">
    <location>
        <begin position="62"/>
        <end position="98"/>
    </location>
</feature>
<dbReference type="GO" id="GO:0015627">
    <property type="term" value="C:type II protein secretion system complex"/>
    <property type="evidence" value="ECO:0007669"/>
    <property type="project" value="TreeGrafter"/>
</dbReference>
<keyword evidence="1" id="KW-0472">Membrane</keyword>
<dbReference type="SUPFAM" id="SSF81585">
    <property type="entry name" value="PsbU/PolX domain-like"/>
    <property type="match status" value="1"/>
</dbReference>
<name>A0A1F7X5E2_9BACT</name>
<protein>
    <recommendedName>
        <fullName evidence="2">Soluble ligand binding domain-containing protein</fullName>
    </recommendedName>
</protein>